<accession>A0A3B0YJV7</accession>
<evidence type="ECO:0000259" key="1">
    <source>
        <dbReference type="Pfam" id="PF12680"/>
    </source>
</evidence>
<reference evidence="2" key="1">
    <citation type="submission" date="2018-06" db="EMBL/GenBank/DDBJ databases">
        <authorList>
            <person name="Zhirakovskaya E."/>
        </authorList>
    </citation>
    <scope>NUCLEOTIDE SEQUENCE</scope>
</reference>
<dbReference type="Gene3D" id="3.10.450.50">
    <property type="match status" value="1"/>
</dbReference>
<dbReference type="EMBL" id="UOFM01000320">
    <property type="protein sequence ID" value="VAW79691.1"/>
    <property type="molecule type" value="Genomic_DNA"/>
</dbReference>
<evidence type="ECO:0000313" key="2">
    <source>
        <dbReference type="EMBL" id="VAW79691.1"/>
    </source>
</evidence>
<dbReference type="Pfam" id="PF12680">
    <property type="entry name" value="SnoaL_2"/>
    <property type="match status" value="1"/>
</dbReference>
<organism evidence="2">
    <name type="scientific">hydrothermal vent metagenome</name>
    <dbReference type="NCBI Taxonomy" id="652676"/>
    <lineage>
        <taxon>unclassified sequences</taxon>
        <taxon>metagenomes</taxon>
        <taxon>ecological metagenomes</taxon>
    </lineage>
</organism>
<sequence>MKNLLIHLIVLTIPSFGILPSAQATESAQTRIHAVLETYEQALNASDVSAVLKLYTRDGVFMAQHNHPAVGIDAVKAAYQAVFKAIDLDIKFDIREIDVIADDWAFARTNSAGTTTINATGDKVSEGNQELFLLRKTPDGWKIARYIFSTTNPR</sequence>
<protein>
    <recommendedName>
        <fullName evidence="1">SnoaL-like domain-containing protein</fullName>
    </recommendedName>
</protein>
<proteinExistence type="predicted"/>
<dbReference type="NCBIfam" id="TIGR02246">
    <property type="entry name" value="SgcJ/EcaC family oxidoreductase"/>
    <property type="match status" value="1"/>
</dbReference>
<dbReference type="SUPFAM" id="SSF54427">
    <property type="entry name" value="NTF2-like"/>
    <property type="match status" value="1"/>
</dbReference>
<dbReference type="InterPro" id="IPR011944">
    <property type="entry name" value="Steroid_delta5-4_isomerase"/>
</dbReference>
<name>A0A3B0YJV7_9ZZZZ</name>
<dbReference type="InterPro" id="IPR037401">
    <property type="entry name" value="SnoaL-like"/>
</dbReference>
<dbReference type="AlphaFoldDB" id="A0A3B0YJV7"/>
<feature type="domain" description="SnoaL-like" evidence="1">
    <location>
        <begin position="38"/>
        <end position="125"/>
    </location>
</feature>
<gene>
    <name evidence="2" type="ORF">MNBD_GAMMA14-2557</name>
</gene>
<dbReference type="InterPro" id="IPR032710">
    <property type="entry name" value="NTF2-like_dom_sf"/>
</dbReference>